<accession>A0A1G9CWS9</accession>
<dbReference type="Proteomes" id="UP000199053">
    <property type="component" value="Unassembled WGS sequence"/>
</dbReference>
<dbReference type="OrthoDB" id="5471938at2"/>
<name>A0A1G9CWS9_9BACT</name>
<reference evidence="2" key="1">
    <citation type="submission" date="2016-10" db="EMBL/GenBank/DDBJ databases">
        <authorList>
            <person name="Varghese N."/>
            <person name="Submissions S."/>
        </authorList>
    </citation>
    <scope>NUCLEOTIDE SEQUENCE [LARGE SCALE GENOMIC DNA]</scope>
    <source>
        <strain evidence="2">DSM 16995</strain>
    </source>
</reference>
<dbReference type="AlphaFoldDB" id="A0A1G9CWS9"/>
<dbReference type="RefSeq" id="WP_092158464.1">
    <property type="nucleotide sequence ID" value="NZ_FNGA01000001.1"/>
</dbReference>
<evidence type="ECO:0000313" key="2">
    <source>
        <dbReference type="Proteomes" id="UP000199053"/>
    </source>
</evidence>
<gene>
    <name evidence="1" type="ORF">SAMN05660337_0823</name>
</gene>
<organism evidence="1 2">
    <name type="scientific">Maridesulfovibrio ferrireducens</name>
    <dbReference type="NCBI Taxonomy" id="246191"/>
    <lineage>
        <taxon>Bacteria</taxon>
        <taxon>Pseudomonadati</taxon>
        <taxon>Thermodesulfobacteriota</taxon>
        <taxon>Desulfovibrionia</taxon>
        <taxon>Desulfovibrionales</taxon>
        <taxon>Desulfovibrionaceae</taxon>
        <taxon>Maridesulfovibrio</taxon>
    </lineage>
</organism>
<dbReference type="EMBL" id="FNGA01000001">
    <property type="protein sequence ID" value="SDK56141.1"/>
    <property type="molecule type" value="Genomic_DNA"/>
</dbReference>
<keyword evidence="2" id="KW-1185">Reference proteome</keyword>
<evidence type="ECO:0000313" key="1">
    <source>
        <dbReference type="EMBL" id="SDK56141.1"/>
    </source>
</evidence>
<sequence>MILSSSQIRALRQRNDEELRKGNFAKHGYPANTIQDLLQTIEALKSEKKKWKKVAQERGELLGRLTGMLEEYNKLK</sequence>
<proteinExistence type="predicted"/>
<protein>
    <submittedName>
        <fullName evidence="1">Uncharacterized protein</fullName>
    </submittedName>
</protein>
<dbReference type="STRING" id="246191.SAMN05660337_0823"/>